<dbReference type="Gene3D" id="3.90.1150.10">
    <property type="entry name" value="Aspartate Aminotransferase, domain 1"/>
    <property type="match status" value="1"/>
</dbReference>
<dbReference type="InterPro" id="IPR015424">
    <property type="entry name" value="PyrdxlP-dep_Trfase"/>
</dbReference>
<comment type="pathway">
    <text evidence="5">Amino-acid biosynthesis; L-methionine biosynthesis via de novo pathway; L-homocysteine from L-cystathionine: step 1/1.</text>
</comment>
<comment type="catalytic activity">
    <reaction evidence="6">
        <text>L,L-cystathionine + H2O = L-homocysteine + pyruvate + NH4(+)</text>
        <dbReference type="Rhea" id="RHEA:13965"/>
        <dbReference type="ChEBI" id="CHEBI:15361"/>
        <dbReference type="ChEBI" id="CHEBI:15377"/>
        <dbReference type="ChEBI" id="CHEBI:28938"/>
        <dbReference type="ChEBI" id="CHEBI:58161"/>
        <dbReference type="ChEBI" id="CHEBI:58199"/>
    </reaction>
</comment>
<dbReference type="PROSITE" id="PS00868">
    <property type="entry name" value="CYS_MET_METAB_PP"/>
    <property type="match status" value="1"/>
</dbReference>
<proteinExistence type="inferred from homology"/>
<dbReference type="PIRSF" id="PIRSF001434">
    <property type="entry name" value="CGS"/>
    <property type="match status" value="1"/>
</dbReference>
<feature type="modified residue" description="N6-(pyridoxal phosphate)lysine" evidence="8">
    <location>
        <position position="206"/>
    </location>
</feature>
<dbReference type="AlphaFoldDB" id="A0A1G9KAY1"/>
<evidence type="ECO:0000313" key="11">
    <source>
        <dbReference type="Proteomes" id="UP000199053"/>
    </source>
</evidence>
<dbReference type="InterPro" id="IPR006233">
    <property type="entry name" value="Cys_b_lyase_bac"/>
</dbReference>
<comment type="catalytic activity">
    <reaction evidence="7">
        <text>an S-substituted L-cysteine + H2O = a thiol + pyruvate + NH4(+)</text>
        <dbReference type="Rhea" id="RHEA:18121"/>
        <dbReference type="ChEBI" id="CHEBI:15361"/>
        <dbReference type="ChEBI" id="CHEBI:15377"/>
        <dbReference type="ChEBI" id="CHEBI:28938"/>
        <dbReference type="ChEBI" id="CHEBI:29256"/>
        <dbReference type="ChEBI" id="CHEBI:58717"/>
        <dbReference type="EC" id="4.4.1.13"/>
    </reaction>
</comment>
<dbReference type="Gene3D" id="3.40.640.10">
    <property type="entry name" value="Type I PLP-dependent aspartate aminotransferase-like (Major domain)"/>
    <property type="match status" value="1"/>
</dbReference>
<dbReference type="FunFam" id="3.40.640.10:FF:000046">
    <property type="entry name" value="Cystathionine gamma-lyase"/>
    <property type="match status" value="1"/>
</dbReference>
<evidence type="ECO:0000256" key="5">
    <source>
        <dbReference type="ARBA" id="ARBA00046315"/>
    </source>
</evidence>
<evidence type="ECO:0000256" key="8">
    <source>
        <dbReference type="PIRSR" id="PIRSR001434-2"/>
    </source>
</evidence>
<evidence type="ECO:0000256" key="6">
    <source>
        <dbReference type="ARBA" id="ARBA00047517"/>
    </source>
</evidence>
<evidence type="ECO:0000256" key="7">
    <source>
        <dbReference type="ARBA" id="ARBA00047625"/>
    </source>
</evidence>
<evidence type="ECO:0000256" key="3">
    <source>
        <dbReference type="ARBA" id="ARBA00022898"/>
    </source>
</evidence>
<dbReference type="SUPFAM" id="SSF53383">
    <property type="entry name" value="PLP-dependent transferases"/>
    <property type="match status" value="1"/>
</dbReference>
<dbReference type="GO" id="GO:0047804">
    <property type="term" value="F:cysteine-S-conjugate beta-lyase activity"/>
    <property type="evidence" value="ECO:0007669"/>
    <property type="project" value="UniProtKB-EC"/>
</dbReference>
<dbReference type="OrthoDB" id="9805807at2"/>
<dbReference type="GO" id="GO:0019450">
    <property type="term" value="P:L-cysteine catabolic process to pyruvate"/>
    <property type="evidence" value="ECO:0007669"/>
    <property type="project" value="TreeGrafter"/>
</dbReference>
<evidence type="ECO:0000313" key="10">
    <source>
        <dbReference type="EMBL" id="SDL46595.1"/>
    </source>
</evidence>
<dbReference type="PANTHER" id="PTHR43500:SF1">
    <property type="entry name" value="CYSTATHIONINE BETA-LYASE-RELATED"/>
    <property type="match status" value="1"/>
</dbReference>
<evidence type="ECO:0000256" key="1">
    <source>
        <dbReference type="ARBA" id="ARBA00001933"/>
    </source>
</evidence>
<dbReference type="InterPro" id="IPR000277">
    <property type="entry name" value="Cys/Met-Metab_PyrdxlP-dep_enz"/>
</dbReference>
<gene>
    <name evidence="10" type="ORF">SAMN05660337_3001</name>
</gene>
<evidence type="ECO:0000256" key="9">
    <source>
        <dbReference type="RuleBase" id="RU362118"/>
    </source>
</evidence>
<dbReference type="GO" id="GO:0019346">
    <property type="term" value="P:transsulfuration"/>
    <property type="evidence" value="ECO:0007669"/>
    <property type="project" value="InterPro"/>
</dbReference>
<dbReference type="Proteomes" id="UP000199053">
    <property type="component" value="Unassembled WGS sequence"/>
</dbReference>
<comment type="similarity">
    <text evidence="2 9">Belongs to the trans-sulfuration enzymes family.</text>
</comment>
<dbReference type="EMBL" id="FNGA01000005">
    <property type="protein sequence ID" value="SDL46595.1"/>
    <property type="molecule type" value="Genomic_DNA"/>
</dbReference>
<name>A0A1G9KAY1_9BACT</name>
<comment type="cofactor">
    <cofactor evidence="1 9">
        <name>pyridoxal 5'-phosphate</name>
        <dbReference type="ChEBI" id="CHEBI:597326"/>
    </cofactor>
</comment>
<dbReference type="InterPro" id="IPR054542">
    <property type="entry name" value="Cys_met_metab_PP"/>
</dbReference>
<dbReference type="STRING" id="246191.SAMN05660337_3001"/>
<dbReference type="Pfam" id="PF01053">
    <property type="entry name" value="Cys_Met_Meta_PP"/>
    <property type="match status" value="1"/>
</dbReference>
<reference evidence="11" key="1">
    <citation type="submission" date="2016-10" db="EMBL/GenBank/DDBJ databases">
        <authorList>
            <person name="Varghese N."/>
            <person name="Submissions S."/>
        </authorList>
    </citation>
    <scope>NUCLEOTIDE SEQUENCE [LARGE SCALE GENOMIC DNA]</scope>
    <source>
        <strain evidence="11">DSM 16995</strain>
    </source>
</reference>
<dbReference type="InterPro" id="IPR015421">
    <property type="entry name" value="PyrdxlP-dep_Trfase_major"/>
</dbReference>
<sequence>MKNIATKLVNGGKKEARQNINTINPPLHRASTVLFDSYSDMLKANQGKFEGIAYGTCGLAAQNAFEAAMTELEGAYGCKAFQSGINAIAMVLLAFTKQGDHVLICDNVYGPTRHFCDGFMSKYGVTADYLPSDAGTDISKFMKNNTRLLFMESPGSNTFEIQDIPAITKVCREKGVISVIDNTWATPLYLNPFKLGVDVSIQSATKYITGHSDILLGTVSTTEEKWAEFEKCCYIFEIFAPQEDCYQALRGLRTLHVRLKHHEQSALDVARWLVNHKAVDKVIHPALESHPEHELWKRDFKGSSGLFGFTLRDEYEDMDHSAFVDSLELFGLGYSWGGYKSLITGGRFRRNNSFAYEGKTIFRLNIGMEDVDDLKKDLEQGLSKLML</sequence>
<protein>
    <submittedName>
        <fullName evidence="10">Cystathionine beta-lyase</fullName>
    </submittedName>
</protein>
<dbReference type="PANTHER" id="PTHR43500">
    <property type="entry name" value="CYSTATHIONINE BETA-LYASE-RELATED"/>
    <property type="match status" value="1"/>
</dbReference>
<evidence type="ECO:0000256" key="2">
    <source>
        <dbReference type="ARBA" id="ARBA00009077"/>
    </source>
</evidence>
<organism evidence="10 11">
    <name type="scientific">Maridesulfovibrio ferrireducens</name>
    <dbReference type="NCBI Taxonomy" id="246191"/>
    <lineage>
        <taxon>Bacteria</taxon>
        <taxon>Pseudomonadati</taxon>
        <taxon>Thermodesulfobacteriota</taxon>
        <taxon>Desulfovibrionia</taxon>
        <taxon>Desulfovibrionales</taxon>
        <taxon>Desulfovibrionaceae</taxon>
        <taxon>Maridesulfovibrio</taxon>
    </lineage>
</organism>
<evidence type="ECO:0000256" key="4">
    <source>
        <dbReference type="ARBA" id="ARBA00023239"/>
    </source>
</evidence>
<dbReference type="GO" id="GO:0030170">
    <property type="term" value="F:pyridoxal phosphate binding"/>
    <property type="evidence" value="ECO:0007669"/>
    <property type="project" value="InterPro"/>
</dbReference>
<accession>A0A1G9KAY1</accession>
<dbReference type="RefSeq" id="WP_092162550.1">
    <property type="nucleotide sequence ID" value="NZ_FNGA01000005.1"/>
</dbReference>
<keyword evidence="4 10" id="KW-0456">Lyase</keyword>
<keyword evidence="3 8" id="KW-0663">Pyridoxal phosphate</keyword>
<dbReference type="NCBIfam" id="TIGR01324">
    <property type="entry name" value="cysta_beta_ly_B"/>
    <property type="match status" value="1"/>
</dbReference>
<dbReference type="InterPro" id="IPR015422">
    <property type="entry name" value="PyrdxlP-dep_Trfase_small"/>
</dbReference>
<keyword evidence="11" id="KW-1185">Reference proteome</keyword>